<reference evidence="9 10" key="1">
    <citation type="submission" date="2017-06" db="EMBL/GenBank/DDBJ databases">
        <authorList>
            <person name="Kim H.J."/>
            <person name="Triplett B.A."/>
        </authorList>
    </citation>
    <scope>NUCLEOTIDE SEQUENCE [LARGE SCALE GENOMIC DNA]</scope>
    <source>
        <strain evidence="9 10">DSM 13116</strain>
    </source>
</reference>
<evidence type="ECO:0000313" key="10">
    <source>
        <dbReference type="Proteomes" id="UP000198324"/>
    </source>
</evidence>
<evidence type="ECO:0000256" key="4">
    <source>
        <dbReference type="ARBA" id="ARBA00022475"/>
    </source>
</evidence>
<proteinExistence type="inferred from homology"/>
<evidence type="ECO:0000313" key="9">
    <source>
        <dbReference type="EMBL" id="SNR90210.1"/>
    </source>
</evidence>
<keyword evidence="4" id="KW-1003">Cell membrane</keyword>
<evidence type="ECO:0000256" key="5">
    <source>
        <dbReference type="ARBA" id="ARBA00022692"/>
    </source>
</evidence>
<feature type="transmembrane region" description="Helical" evidence="8">
    <location>
        <begin position="244"/>
        <end position="270"/>
    </location>
</feature>
<keyword evidence="3" id="KW-0813">Transport</keyword>
<sequence>MRAVAEKTGVEAYGALTGRRTARIAVLAALLAASVLVSLAVGSSSAGVFDTLRAGLDGVIFWELRVPRVLMGLLVGSGLAVGGAVTQAVLRNPLASPFTLGVASGAGFGAALGIVLAGAIAKWAVAGGAFACALLTALFILGVARMKSSTPETLVLAGVAIMFLFSAGTSLLQFLGTEQQIQAIVFWSFGNLSRASWTDIVIAAGMILPALPLLFLRAWDLNLLLAGDEMAASLGVNVDRLRLTALLLAALMTAGAICFTGVIGFIGLVGPHLARMLVGGDHRFLLPASALSGALLVLVSDCLGRTLFAPHMIPIGIVTAFLGVPFFFALLIRRKREFW</sequence>
<dbReference type="EMBL" id="FZOC01000003">
    <property type="protein sequence ID" value="SNR90210.1"/>
    <property type="molecule type" value="Genomic_DNA"/>
</dbReference>
<evidence type="ECO:0000256" key="7">
    <source>
        <dbReference type="ARBA" id="ARBA00023136"/>
    </source>
</evidence>
<keyword evidence="5 8" id="KW-0812">Transmembrane</keyword>
<keyword evidence="10" id="KW-1185">Reference proteome</keyword>
<feature type="transmembrane region" description="Helical" evidence="8">
    <location>
        <begin position="312"/>
        <end position="332"/>
    </location>
</feature>
<keyword evidence="7 8" id="KW-0472">Membrane</keyword>
<comment type="similarity">
    <text evidence="2">Belongs to the binding-protein-dependent transport system permease family. FecCD subfamily.</text>
</comment>
<keyword evidence="6 8" id="KW-1133">Transmembrane helix</keyword>
<dbReference type="GO" id="GO:0022857">
    <property type="term" value="F:transmembrane transporter activity"/>
    <property type="evidence" value="ECO:0007669"/>
    <property type="project" value="InterPro"/>
</dbReference>
<evidence type="ECO:0000256" key="8">
    <source>
        <dbReference type="SAM" id="Phobius"/>
    </source>
</evidence>
<feature type="transmembrane region" description="Helical" evidence="8">
    <location>
        <begin position="97"/>
        <end position="117"/>
    </location>
</feature>
<evidence type="ECO:0000256" key="6">
    <source>
        <dbReference type="ARBA" id="ARBA00022989"/>
    </source>
</evidence>
<dbReference type="Proteomes" id="UP000198324">
    <property type="component" value="Unassembled WGS sequence"/>
</dbReference>
<protein>
    <submittedName>
        <fullName evidence="9">Iron complex transport system permease protein</fullName>
    </submittedName>
</protein>
<dbReference type="Pfam" id="PF01032">
    <property type="entry name" value="FecCD"/>
    <property type="match status" value="1"/>
</dbReference>
<dbReference type="InterPro" id="IPR000522">
    <property type="entry name" value="ABC_transptr_permease_BtuC"/>
</dbReference>
<evidence type="ECO:0000256" key="2">
    <source>
        <dbReference type="ARBA" id="ARBA00007935"/>
    </source>
</evidence>
<dbReference type="PANTHER" id="PTHR30472:SF25">
    <property type="entry name" value="ABC TRANSPORTER PERMEASE PROTEIN MJ0876-RELATED"/>
    <property type="match status" value="1"/>
</dbReference>
<dbReference type="PANTHER" id="PTHR30472">
    <property type="entry name" value="FERRIC ENTEROBACTIN TRANSPORT SYSTEM PERMEASE PROTEIN"/>
    <property type="match status" value="1"/>
</dbReference>
<dbReference type="GO" id="GO:0005886">
    <property type="term" value="C:plasma membrane"/>
    <property type="evidence" value="ECO:0007669"/>
    <property type="project" value="UniProtKB-SubCell"/>
</dbReference>
<feature type="transmembrane region" description="Helical" evidence="8">
    <location>
        <begin position="123"/>
        <end position="142"/>
    </location>
</feature>
<dbReference type="FunFam" id="1.10.3470.10:FF:000001">
    <property type="entry name" value="Vitamin B12 ABC transporter permease BtuC"/>
    <property type="match status" value="1"/>
</dbReference>
<evidence type="ECO:0000256" key="1">
    <source>
        <dbReference type="ARBA" id="ARBA00004651"/>
    </source>
</evidence>
<name>A0A239A3T5_9BACT</name>
<feature type="transmembrane region" description="Helical" evidence="8">
    <location>
        <begin position="195"/>
        <end position="214"/>
    </location>
</feature>
<accession>A0A239A3T5</accession>
<dbReference type="CDD" id="cd06550">
    <property type="entry name" value="TM_ABC_iron-siderophores_like"/>
    <property type="match status" value="1"/>
</dbReference>
<comment type="subcellular location">
    <subcellularLocation>
        <location evidence="1">Cell membrane</location>
        <topology evidence="1">Multi-pass membrane protein</topology>
    </subcellularLocation>
</comment>
<feature type="transmembrane region" description="Helical" evidence="8">
    <location>
        <begin position="24"/>
        <end position="49"/>
    </location>
</feature>
<feature type="transmembrane region" description="Helical" evidence="8">
    <location>
        <begin position="69"/>
        <end position="90"/>
    </location>
</feature>
<dbReference type="RefSeq" id="WP_235641553.1">
    <property type="nucleotide sequence ID" value="NZ_FZOC01000003.1"/>
</dbReference>
<dbReference type="SUPFAM" id="SSF81345">
    <property type="entry name" value="ABC transporter involved in vitamin B12 uptake, BtuC"/>
    <property type="match status" value="1"/>
</dbReference>
<dbReference type="Gene3D" id="1.10.3470.10">
    <property type="entry name" value="ABC transporter involved in vitamin B12 uptake, BtuC"/>
    <property type="match status" value="1"/>
</dbReference>
<dbReference type="InterPro" id="IPR037294">
    <property type="entry name" value="ABC_BtuC-like"/>
</dbReference>
<feature type="transmembrane region" description="Helical" evidence="8">
    <location>
        <begin position="154"/>
        <end position="175"/>
    </location>
</feature>
<organism evidence="9 10">
    <name type="scientific">Humidesulfovibrio mexicanus</name>
    <dbReference type="NCBI Taxonomy" id="147047"/>
    <lineage>
        <taxon>Bacteria</taxon>
        <taxon>Pseudomonadati</taxon>
        <taxon>Thermodesulfobacteriota</taxon>
        <taxon>Desulfovibrionia</taxon>
        <taxon>Desulfovibrionales</taxon>
        <taxon>Desulfovibrionaceae</taxon>
        <taxon>Humidesulfovibrio</taxon>
    </lineage>
</organism>
<gene>
    <name evidence="9" type="ORF">SAMN04488503_1809</name>
</gene>
<evidence type="ECO:0000256" key="3">
    <source>
        <dbReference type="ARBA" id="ARBA00022448"/>
    </source>
</evidence>
<dbReference type="GO" id="GO:0033214">
    <property type="term" value="P:siderophore-iron import into cell"/>
    <property type="evidence" value="ECO:0007669"/>
    <property type="project" value="TreeGrafter"/>
</dbReference>
<dbReference type="AlphaFoldDB" id="A0A239A3T5"/>